<reference evidence="2" key="2">
    <citation type="submission" date="2013-05" db="EMBL/GenBank/DDBJ databases">
        <authorList>
            <person name="Carter J.-M."/>
            <person name="Baker S.C."/>
            <person name="Pink R."/>
            <person name="Carter D.R.F."/>
            <person name="Collins A."/>
            <person name="Tomlin J."/>
            <person name="Gibbs M."/>
            <person name="Breuker C.J."/>
        </authorList>
    </citation>
    <scope>NUCLEOTIDE SEQUENCE</scope>
    <source>
        <tissue evidence="2">Ovary</tissue>
    </source>
</reference>
<sequence>MEVMFVFMELLSFRTSLIGQCLSIVESPLACLDFLLGPKWMTPQRAAQFEKSIDLGNLFRYFEMCNCNLMNMNITR</sequence>
<evidence type="ECO:0000256" key="1">
    <source>
        <dbReference type="SAM" id="SignalP"/>
    </source>
</evidence>
<organism evidence="2">
    <name type="scientific">Pararge aegeria</name>
    <name type="common">speckled wood butterfly</name>
    <dbReference type="NCBI Taxonomy" id="116150"/>
    <lineage>
        <taxon>Eukaryota</taxon>
        <taxon>Metazoa</taxon>
        <taxon>Ecdysozoa</taxon>
        <taxon>Arthropoda</taxon>
        <taxon>Hexapoda</taxon>
        <taxon>Insecta</taxon>
        <taxon>Pterygota</taxon>
        <taxon>Neoptera</taxon>
        <taxon>Endopterygota</taxon>
        <taxon>Lepidoptera</taxon>
        <taxon>Glossata</taxon>
        <taxon>Ditrysia</taxon>
        <taxon>Papilionoidea</taxon>
        <taxon>Nymphalidae</taxon>
        <taxon>Satyrinae</taxon>
        <taxon>Satyrini</taxon>
        <taxon>Parargina</taxon>
        <taxon>Pararge</taxon>
    </lineage>
</organism>
<evidence type="ECO:0000313" key="2">
    <source>
        <dbReference type="EMBL" id="JAA77787.1"/>
    </source>
</evidence>
<proteinExistence type="predicted"/>
<dbReference type="AlphaFoldDB" id="S4PRG2"/>
<keyword evidence="1" id="KW-0732">Signal</keyword>
<feature type="non-terminal residue" evidence="2">
    <location>
        <position position="76"/>
    </location>
</feature>
<accession>S4PRG2</accession>
<reference evidence="2" key="1">
    <citation type="journal article" date="2013" name="BMC Genomics">
        <title>Unscrambling butterfly oogenesis.</title>
        <authorList>
            <person name="Carter J.M."/>
            <person name="Baker S.C."/>
            <person name="Pink R."/>
            <person name="Carter D.R."/>
            <person name="Collins A."/>
            <person name="Tomlin J."/>
            <person name="Gibbs M."/>
            <person name="Breuker C.J."/>
        </authorList>
    </citation>
    <scope>NUCLEOTIDE SEQUENCE</scope>
    <source>
        <tissue evidence="2">Ovary</tissue>
    </source>
</reference>
<feature type="chain" id="PRO_5004532061" evidence="1">
    <location>
        <begin position="20"/>
        <end position="76"/>
    </location>
</feature>
<feature type="signal peptide" evidence="1">
    <location>
        <begin position="1"/>
        <end position="19"/>
    </location>
</feature>
<protein>
    <submittedName>
        <fullName evidence="2">Uncharacterized protein</fullName>
    </submittedName>
</protein>
<dbReference type="EMBL" id="GAIX01014773">
    <property type="protein sequence ID" value="JAA77787.1"/>
    <property type="molecule type" value="Transcribed_RNA"/>
</dbReference>
<name>S4PRG2_9NEOP</name>